<evidence type="ECO:0000256" key="1">
    <source>
        <dbReference type="SAM" id="SignalP"/>
    </source>
</evidence>
<keyword evidence="3" id="KW-1185">Reference proteome</keyword>
<name>A0A5N6WVG8_9EURO</name>
<organism evidence="2 3">
    <name type="scientific">Aspergillus sergii</name>
    <dbReference type="NCBI Taxonomy" id="1034303"/>
    <lineage>
        <taxon>Eukaryota</taxon>
        <taxon>Fungi</taxon>
        <taxon>Dikarya</taxon>
        <taxon>Ascomycota</taxon>
        <taxon>Pezizomycotina</taxon>
        <taxon>Eurotiomycetes</taxon>
        <taxon>Eurotiomycetidae</taxon>
        <taxon>Eurotiales</taxon>
        <taxon>Aspergillaceae</taxon>
        <taxon>Aspergillus</taxon>
        <taxon>Aspergillus subgen. Circumdati</taxon>
    </lineage>
</organism>
<dbReference type="Proteomes" id="UP000325945">
    <property type="component" value="Unassembled WGS sequence"/>
</dbReference>
<dbReference type="EMBL" id="ML741825">
    <property type="protein sequence ID" value="KAE8323849.1"/>
    <property type="molecule type" value="Genomic_DNA"/>
</dbReference>
<protein>
    <submittedName>
        <fullName evidence="2">Uncharacterized protein</fullName>
    </submittedName>
</protein>
<sequence>MKFSLLAIPILAAPIYGFFLSPPCLSAFNKLLGQTDNFQNDLQERICAKGCVFSAQTYEEISRDTHARPALKKVLTEYLGRVDNTDEDIEQLLQISDAVAELSLEVCYKADADHIPKHEGIASSKAGDADLCEEPSRMKDCSDKMKAQILRLMWEYRSQLLSFTDDNTCKQLSQALDKPGFRHVFEEMMDNYASSCPTRG</sequence>
<evidence type="ECO:0000313" key="2">
    <source>
        <dbReference type="EMBL" id="KAE8323849.1"/>
    </source>
</evidence>
<reference evidence="3" key="1">
    <citation type="submission" date="2019-04" db="EMBL/GenBank/DDBJ databases">
        <title>Friends and foes A comparative genomics studyof 23 Aspergillus species from section Flavi.</title>
        <authorList>
            <consortium name="DOE Joint Genome Institute"/>
            <person name="Kjaerbolling I."/>
            <person name="Vesth T."/>
            <person name="Frisvad J.C."/>
            <person name="Nybo J.L."/>
            <person name="Theobald S."/>
            <person name="Kildgaard S."/>
            <person name="Isbrandt T."/>
            <person name="Kuo A."/>
            <person name="Sato A."/>
            <person name="Lyhne E.K."/>
            <person name="Kogle M.E."/>
            <person name="Wiebenga A."/>
            <person name="Kun R.S."/>
            <person name="Lubbers R.J."/>
            <person name="Makela M.R."/>
            <person name="Barry K."/>
            <person name="Chovatia M."/>
            <person name="Clum A."/>
            <person name="Daum C."/>
            <person name="Haridas S."/>
            <person name="He G."/>
            <person name="LaButti K."/>
            <person name="Lipzen A."/>
            <person name="Mondo S."/>
            <person name="Riley R."/>
            <person name="Salamov A."/>
            <person name="Simmons B.A."/>
            <person name="Magnuson J.K."/>
            <person name="Henrissat B."/>
            <person name="Mortensen U.H."/>
            <person name="Larsen T.O."/>
            <person name="Devries R.P."/>
            <person name="Grigoriev I.V."/>
            <person name="Machida M."/>
            <person name="Baker S.E."/>
            <person name="Andersen M.R."/>
        </authorList>
    </citation>
    <scope>NUCLEOTIDE SEQUENCE [LARGE SCALE GENOMIC DNA]</scope>
    <source>
        <strain evidence="3">CBS 130017</strain>
    </source>
</reference>
<gene>
    <name evidence="2" type="ORF">BDV39DRAFT_181648</name>
</gene>
<dbReference type="AlphaFoldDB" id="A0A5N6WVG8"/>
<accession>A0A5N6WVG8</accession>
<evidence type="ECO:0000313" key="3">
    <source>
        <dbReference type="Proteomes" id="UP000325945"/>
    </source>
</evidence>
<proteinExistence type="predicted"/>
<feature type="signal peptide" evidence="1">
    <location>
        <begin position="1"/>
        <end position="17"/>
    </location>
</feature>
<keyword evidence="1" id="KW-0732">Signal</keyword>
<feature type="chain" id="PRO_5024819231" evidence="1">
    <location>
        <begin position="18"/>
        <end position="200"/>
    </location>
</feature>